<evidence type="ECO:0000313" key="2">
    <source>
        <dbReference type="EMBL" id="PJE60612.1"/>
    </source>
</evidence>
<accession>A0A2M8KL20</accession>
<feature type="transmembrane region" description="Helical" evidence="1">
    <location>
        <begin position="17"/>
        <end position="37"/>
    </location>
</feature>
<keyword evidence="1" id="KW-1133">Transmembrane helix</keyword>
<proteinExistence type="predicted"/>
<dbReference type="EMBL" id="PFEB01000041">
    <property type="protein sequence ID" value="PJE60612.1"/>
    <property type="molecule type" value="Genomic_DNA"/>
</dbReference>
<comment type="caution">
    <text evidence="2">The sequence shown here is derived from an EMBL/GenBank/DDBJ whole genome shotgun (WGS) entry which is preliminary data.</text>
</comment>
<sequence>MKPKINYYLIKLAKENVVYLISWVIIFFIIFICAILFSNKFLSINQKINQTKTEASGLKEKADLVNYKEEIINEGINLDEVNKVFTRLIPNEEDFFSIIVALDTISKKTNFIITGYSINLQTTNKNKLALTIGGAGDNEAFFNFLRDYRYVGGRLITIDKINYNTTTFAQTQLGVNFYNGNESKSTLITAAKLSQADKKLIKEILNKVTLELKGGDEDKSASSSAYSIKNNPF</sequence>
<evidence type="ECO:0000256" key="1">
    <source>
        <dbReference type="SAM" id="Phobius"/>
    </source>
</evidence>
<name>A0A2M8KL20_9BACT</name>
<keyword evidence="1" id="KW-0812">Transmembrane</keyword>
<organism evidence="2 3">
    <name type="scientific">Candidatus Roizmanbacteria bacterium CG10_big_fil_rev_8_21_14_0_10_36_26</name>
    <dbReference type="NCBI Taxonomy" id="1974851"/>
    <lineage>
        <taxon>Bacteria</taxon>
        <taxon>Candidatus Roizmaniibacteriota</taxon>
    </lineage>
</organism>
<reference evidence="3" key="1">
    <citation type="submission" date="2017-09" db="EMBL/GenBank/DDBJ databases">
        <title>Depth-based differentiation of microbial function through sediment-hosted aquifers and enrichment of novel symbionts in the deep terrestrial subsurface.</title>
        <authorList>
            <person name="Probst A.J."/>
            <person name="Ladd B."/>
            <person name="Jarett J.K."/>
            <person name="Geller-Mcgrath D.E."/>
            <person name="Sieber C.M.K."/>
            <person name="Emerson J.B."/>
            <person name="Anantharaman K."/>
            <person name="Thomas B.C."/>
            <person name="Malmstrom R."/>
            <person name="Stieglmeier M."/>
            <person name="Klingl A."/>
            <person name="Woyke T."/>
            <person name="Ryan C.M."/>
            <person name="Banfield J.F."/>
        </authorList>
    </citation>
    <scope>NUCLEOTIDE SEQUENCE [LARGE SCALE GENOMIC DNA]</scope>
</reference>
<dbReference type="AlphaFoldDB" id="A0A2M8KL20"/>
<dbReference type="Proteomes" id="UP000231434">
    <property type="component" value="Unassembled WGS sequence"/>
</dbReference>
<evidence type="ECO:0000313" key="3">
    <source>
        <dbReference type="Proteomes" id="UP000231434"/>
    </source>
</evidence>
<gene>
    <name evidence="2" type="ORF">COU86_03370</name>
</gene>
<keyword evidence="1" id="KW-0472">Membrane</keyword>
<protein>
    <submittedName>
        <fullName evidence="2">Uncharacterized protein</fullName>
    </submittedName>
</protein>